<dbReference type="EMBL" id="JAUQSZ010000016">
    <property type="protein sequence ID" value="MDO7844474.1"/>
    <property type="molecule type" value="Genomic_DNA"/>
</dbReference>
<accession>A0ABT9A552</accession>
<feature type="chain" id="PRO_5046509634" description="Integron" evidence="1">
    <location>
        <begin position="21"/>
        <end position="150"/>
    </location>
</feature>
<evidence type="ECO:0000256" key="1">
    <source>
        <dbReference type="SAM" id="SignalP"/>
    </source>
</evidence>
<name>A0ABT9A552_9SPHN</name>
<gene>
    <name evidence="2" type="ORF">Q5H94_19245</name>
</gene>
<sequence length="150" mass="15338">MKSAVPALCLLLLACHPSSGTPDDTTLYNGNRQEEALSPGVQPVRIGETGAAFAACAAVGTVTDLSPGGQAYLPLRAAPFAEGKELARLANGQSLVLCTRSLDQRWQGVVVPDANGGDCGVSNPVAAPEAYAGPCQSGWVSSAFVRVRAN</sequence>
<comment type="caution">
    <text evidence="2">The sequence shown here is derived from an EMBL/GenBank/DDBJ whole genome shotgun (WGS) entry which is preliminary data.</text>
</comment>
<organism evidence="2 3">
    <name type="scientific">Sphingomonas immobilis</name>
    <dbReference type="NCBI Taxonomy" id="3063997"/>
    <lineage>
        <taxon>Bacteria</taxon>
        <taxon>Pseudomonadati</taxon>
        <taxon>Pseudomonadota</taxon>
        <taxon>Alphaproteobacteria</taxon>
        <taxon>Sphingomonadales</taxon>
        <taxon>Sphingomonadaceae</taxon>
        <taxon>Sphingomonas</taxon>
    </lineage>
</organism>
<proteinExistence type="predicted"/>
<dbReference type="PROSITE" id="PS51257">
    <property type="entry name" value="PROKAR_LIPOPROTEIN"/>
    <property type="match status" value="1"/>
</dbReference>
<dbReference type="Proteomes" id="UP001176468">
    <property type="component" value="Unassembled WGS sequence"/>
</dbReference>
<evidence type="ECO:0000313" key="2">
    <source>
        <dbReference type="EMBL" id="MDO7844474.1"/>
    </source>
</evidence>
<dbReference type="RefSeq" id="WP_304562871.1">
    <property type="nucleotide sequence ID" value="NZ_JAUQSZ010000016.1"/>
</dbReference>
<evidence type="ECO:0008006" key="4">
    <source>
        <dbReference type="Google" id="ProtNLM"/>
    </source>
</evidence>
<protein>
    <recommendedName>
        <fullName evidence="4">Integron</fullName>
    </recommendedName>
</protein>
<reference evidence="2" key="1">
    <citation type="submission" date="2023-07" db="EMBL/GenBank/DDBJ databases">
        <authorList>
            <person name="Kim M.K."/>
        </authorList>
    </citation>
    <scope>NUCLEOTIDE SEQUENCE</scope>
    <source>
        <strain evidence="2">CA1-15</strain>
    </source>
</reference>
<feature type="signal peptide" evidence="1">
    <location>
        <begin position="1"/>
        <end position="20"/>
    </location>
</feature>
<keyword evidence="3" id="KW-1185">Reference proteome</keyword>
<evidence type="ECO:0000313" key="3">
    <source>
        <dbReference type="Proteomes" id="UP001176468"/>
    </source>
</evidence>
<keyword evidence="1" id="KW-0732">Signal</keyword>